<dbReference type="GO" id="GO:0008664">
    <property type="term" value="F:RNA 2',3'-cyclic 3'-phosphodiesterase activity"/>
    <property type="evidence" value="ECO:0007669"/>
    <property type="project" value="UniProtKB-EC"/>
</dbReference>
<comment type="function">
    <text evidence="2">Hydrolyzes RNA 2',3'-cyclic phosphodiester to an RNA 2'-phosphomonoester.</text>
</comment>
<organism evidence="4 5">
    <name type="scientific">Candidatus Competibacter denitrificans Run_A_D11</name>
    <dbReference type="NCBI Taxonomy" id="1400863"/>
    <lineage>
        <taxon>Bacteria</taxon>
        <taxon>Pseudomonadati</taxon>
        <taxon>Pseudomonadota</taxon>
        <taxon>Gammaproteobacteria</taxon>
        <taxon>Candidatus Competibacteraceae</taxon>
        <taxon>Candidatus Competibacter</taxon>
    </lineage>
</organism>
<reference evidence="4" key="2">
    <citation type="submission" date="2014-03" db="EMBL/GenBank/DDBJ databases">
        <title>Candidatus Competibacter-lineage genomes retrieved from metagenomes reveal functional metabolic diversity.</title>
        <authorList>
            <person name="McIlroy S.J."/>
            <person name="Albertsen M."/>
            <person name="Andresen E.K."/>
            <person name="Saunders A.M."/>
            <person name="Kristiansen R."/>
            <person name="Stokholm-Bjerregaard M."/>
            <person name="Nielsen K.L."/>
            <person name="Nielsen P.H."/>
        </authorList>
    </citation>
    <scope>NUCLEOTIDE SEQUENCE</scope>
    <source>
        <strain evidence="4">Run_A_D11</strain>
    </source>
</reference>
<feature type="domain" description="Phosphoesterase HXTX" evidence="3">
    <location>
        <begin position="96"/>
        <end position="143"/>
    </location>
</feature>
<keyword evidence="5" id="KW-1185">Reference proteome</keyword>
<dbReference type="PANTHER" id="PTHR35561">
    <property type="entry name" value="RNA 2',3'-CYCLIC PHOSPHODIESTERASE"/>
    <property type="match status" value="1"/>
</dbReference>
<evidence type="ECO:0000259" key="3">
    <source>
        <dbReference type="Pfam" id="PF02834"/>
    </source>
</evidence>
<evidence type="ECO:0000313" key="5">
    <source>
        <dbReference type="Proteomes" id="UP000035760"/>
    </source>
</evidence>
<dbReference type="EMBL" id="CBTJ020000030">
    <property type="protein sequence ID" value="CDI02127.1"/>
    <property type="molecule type" value="Genomic_DNA"/>
</dbReference>
<accession>W6M3E7</accession>
<dbReference type="STRING" id="1400863.BN873_240075"/>
<keyword evidence="1 2" id="KW-0378">Hydrolase</keyword>
<proteinExistence type="inferred from homology"/>
<dbReference type="GO" id="GO:0016874">
    <property type="term" value="F:ligase activity"/>
    <property type="evidence" value="ECO:0007669"/>
    <property type="project" value="UniProtKB-KW"/>
</dbReference>
<reference evidence="4" key="1">
    <citation type="submission" date="2013-07" db="EMBL/GenBank/DDBJ databases">
        <authorList>
            <person name="McIlroy S."/>
        </authorList>
    </citation>
    <scope>NUCLEOTIDE SEQUENCE [LARGE SCALE GENOMIC DNA]</scope>
    <source>
        <strain evidence="4">Run_A_D11</strain>
    </source>
</reference>
<dbReference type="AlphaFoldDB" id="W6M3E7"/>
<dbReference type="NCBIfam" id="TIGR02258">
    <property type="entry name" value="2_5_ligase"/>
    <property type="match status" value="1"/>
</dbReference>
<evidence type="ECO:0000256" key="1">
    <source>
        <dbReference type="ARBA" id="ARBA00022801"/>
    </source>
</evidence>
<name>W6M3E7_9GAMM</name>
<dbReference type="SUPFAM" id="SSF55144">
    <property type="entry name" value="LigT-like"/>
    <property type="match status" value="1"/>
</dbReference>
<dbReference type="InterPro" id="IPR004175">
    <property type="entry name" value="RNA_CPDase"/>
</dbReference>
<sequence>MSLPCNPEGLRRLFLAVWPADAECRQLAELAANVAGRRRVRDANLHLTLVFLDATDAERLAAYETALAGLMVPTLVLILDRYGYWPRSRILWLGCSETPPALVDLVADLHRRLRGCGFSPEQRAFQAHVTLARNFPGPAPKQAPTASVHWPIEEVALVESLQGETGSYYRVVRSWPAGCSGG</sequence>
<feature type="active site" description="Proton acceptor" evidence="2">
    <location>
        <position position="128"/>
    </location>
</feature>
<comment type="similarity">
    <text evidence="2">Belongs to the 2H phosphoesterase superfamily. ThpR family.</text>
</comment>
<comment type="catalytic activity">
    <reaction evidence="2">
        <text>a 3'-end 2',3'-cyclophospho-ribonucleotide-RNA + H2O = a 3'-end 2'-phospho-ribonucleotide-RNA + H(+)</text>
        <dbReference type="Rhea" id="RHEA:11828"/>
        <dbReference type="Rhea" id="RHEA-COMP:10464"/>
        <dbReference type="Rhea" id="RHEA-COMP:17353"/>
        <dbReference type="ChEBI" id="CHEBI:15377"/>
        <dbReference type="ChEBI" id="CHEBI:15378"/>
        <dbReference type="ChEBI" id="CHEBI:83064"/>
        <dbReference type="ChEBI" id="CHEBI:173113"/>
        <dbReference type="EC" id="3.1.4.58"/>
    </reaction>
</comment>
<dbReference type="InterPro" id="IPR009097">
    <property type="entry name" value="Cyclic_Pdiesterase"/>
</dbReference>
<dbReference type="EC" id="3.1.4.58" evidence="2"/>
<gene>
    <name evidence="4" type="ORF">BN873_240075</name>
</gene>
<dbReference type="Proteomes" id="UP000035760">
    <property type="component" value="Unassembled WGS sequence"/>
</dbReference>
<feature type="short sequence motif" description="HXTX 1" evidence="2">
    <location>
        <begin position="46"/>
        <end position="49"/>
    </location>
</feature>
<dbReference type="InterPro" id="IPR014051">
    <property type="entry name" value="Phosphoesterase_HXTX"/>
</dbReference>
<dbReference type="Pfam" id="PF02834">
    <property type="entry name" value="LigT_PEase"/>
    <property type="match status" value="2"/>
</dbReference>
<comment type="caution">
    <text evidence="4">The sequence shown here is derived from an EMBL/GenBank/DDBJ whole genome shotgun (WGS) entry which is preliminary data.</text>
</comment>
<protein>
    <recommendedName>
        <fullName evidence="2">RNA 2',3'-cyclic phosphodiesterase</fullName>
        <shortName evidence="2">RNA 2',3'-CPDase</shortName>
        <ecNumber evidence="2">3.1.4.58</ecNumber>
    </recommendedName>
</protein>
<keyword evidence="4" id="KW-0436">Ligase</keyword>
<dbReference type="PANTHER" id="PTHR35561:SF1">
    <property type="entry name" value="RNA 2',3'-CYCLIC PHOSPHODIESTERASE"/>
    <property type="match status" value="1"/>
</dbReference>
<feature type="short sequence motif" description="HXTX 2" evidence="2">
    <location>
        <begin position="128"/>
        <end position="131"/>
    </location>
</feature>
<evidence type="ECO:0000256" key="2">
    <source>
        <dbReference type="HAMAP-Rule" id="MF_01940"/>
    </source>
</evidence>
<evidence type="ECO:0000313" key="4">
    <source>
        <dbReference type="EMBL" id="CDI02127.1"/>
    </source>
</evidence>
<dbReference type="HAMAP" id="MF_01940">
    <property type="entry name" value="RNA_CPDase"/>
    <property type="match status" value="1"/>
</dbReference>
<dbReference type="GO" id="GO:0004113">
    <property type="term" value="F:2',3'-cyclic-nucleotide 3'-phosphodiesterase activity"/>
    <property type="evidence" value="ECO:0007669"/>
    <property type="project" value="InterPro"/>
</dbReference>
<dbReference type="RefSeq" id="WP_048671926.1">
    <property type="nucleotide sequence ID" value="NZ_CBTJ020000030.1"/>
</dbReference>
<dbReference type="Gene3D" id="3.90.1140.10">
    <property type="entry name" value="Cyclic phosphodiesterase"/>
    <property type="match status" value="1"/>
</dbReference>
<feature type="active site" description="Proton donor" evidence="2">
    <location>
        <position position="46"/>
    </location>
</feature>
<feature type="domain" description="Phosphoesterase HXTX" evidence="3">
    <location>
        <begin position="23"/>
        <end position="92"/>
    </location>
</feature>